<dbReference type="EMBL" id="BMNM01000001">
    <property type="protein sequence ID" value="GGI67832.1"/>
    <property type="molecule type" value="Genomic_DNA"/>
</dbReference>
<dbReference type="AlphaFoldDB" id="A0A830EE13"/>
<proteinExistence type="predicted"/>
<name>A0A830EE13_9CREN</name>
<reference evidence="2" key="1">
    <citation type="journal article" date="2014" name="Int. J. Syst. Evol. Microbiol.">
        <title>Complete genome sequence of Corynebacterium casei LMG S-19264T (=DSM 44701T), isolated from a smear-ripened cheese.</title>
        <authorList>
            <consortium name="US DOE Joint Genome Institute (JGI-PGF)"/>
            <person name="Walter F."/>
            <person name="Albersmeier A."/>
            <person name="Kalinowski J."/>
            <person name="Ruckert C."/>
        </authorList>
    </citation>
    <scope>NUCLEOTIDE SEQUENCE</scope>
    <source>
        <strain evidence="2">JCM 11219</strain>
    </source>
</reference>
<keyword evidence="1" id="KW-1133">Transmembrane helix</keyword>
<keyword evidence="1" id="KW-0472">Membrane</keyword>
<comment type="caution">
    <text evidence="2">The sequence shown here is derived from an EMBL/GenBank/DDBJ whole genome shotgun (WGS) entry which is preliminary data.</text>
</comment>
<gene>
    <name evidence="2" type="ORF">GCM10007112_01090</name>
</gene>
<sequence>MEYTSMDVSLILGVVGPVVTIVTILGTTLYWLGGKFKEIEMRFKEINEHFRQIDERFKQIDKRFEEIDERFEKIDERFDKLEKDLKSYVDMRITELRNYVDERFNQVNTRISRLAEAYSDYQEFFVEYLSAEGLLKAEKASMLRNEARRVMRLAVSGNPLSKEEWDRIKELLDRDELTLEEALELRELARKVVREYGEYPEAWKLHIYASIMVGEAIRKQSQKQQGQGGQEEKKC</sequence>
<organism evidence="2 3">
    <name type="scientific">Vulcanisaeta souniana JCM 11219</name>
    <dbReference type="NCBI Taxonomy" id="1293586"/>
    <lineage>
        <taxon>Archaea</taxon>
        <taxon>Thermoproteota</taxon>
        <taxon>Thermoprotei</taxon>
        <taxon>Thermoproteales</taxon>
        <taxon>Thermoproteaceae</taxon>
        <taxon>Vulcanisaeta</taxon>
    </lineage>
</organism>
<accession>A0A830EE13</accession>
<dbReference type="SUPFAM" id="SSF47661">
    <property type="entry name" value="t-snare proteins"/>
    <property type="match status" value="1"/>
</dbReference>
<evidence type="ECO:0000256" key="1">
    <source>
        <dbReference type="SAM" id="Phobius"/>
    </source>
</evidence>
<keyword evidence="1" id="KW-0812">Transmembrane</keyword>
<evidence type="ECO:0000313" key="2">
    <source>
        <dbReference type="EMBL" id="GGI67832.1"/>
    </source>
</evidence>
<dbReference type="Gene3D" id="3.90.20.10">
    <property type="match status" value="1"/>
</dbReference>
<evidence type="ECO:0000313" key="3">
    <source>
        <dbReference type="Proteomes" id="UP000657075"/>
    </source>
</evidence>
<dbReference type="GO" id="GO:0016020">
    <property type="term" value="C:membrane"/>
    <property type="evidence" value="ECO:0007669"/>
    <property type="project" value="InterPro"/>
</dbReference>
<evidence type="ECO:0008006" key="4">
    <source>
        <dbReference type="Google" id="ProtNLM"/>
    </source>
</evidence>
<protein>
    <recommendedName>
        <fullName evidence="4">PaREP5ab</fullName>
    </recommendedName>
</protein>
<dbReference type="InterPro" id="IPR010989">
    <property type="entry name" value="SNARE"/>
</dbReference>
<dbReference type="Proteomes" id="UP000657075">
    <property type="component" value="Unassembled WGS sequence"/>
</dbReference>
<dbReference type="GO" id="GO:0016192">
    <property type="term" value="P:vesicle-mediated transport"/>
    <property type="evidence" value="ECO:0007669"/>
    <property type="project" value="InterPro"/>
</dbReference>
<feature type="transmembrane region" description="Helical" evidence="1">
    <location>
        <begin position="12"/>
        <end position="32"/>
    </location>
</feature>
<reference evidence="2" key="2">
    <citation type="submission" date="2020-09" db="EMBL/GenBank/DDBJ databases">
        <authorList>
            <person name="Sun Q."/>
            <person name="Ohkuma M."/>
        </authorList>
    </citation>
    <scope>NUCLEOTIDE SEQUENCE</scope>
    <source>
        <strain evidence="2">JCM 11219</strain>
    </source>
</reference>